<dbReference type="PANTHER" id="PTHR36191">
    <property type="entry name" value="ENDO/EXONUCLEASE/PHOSPHATASE DOMAIN-CONTAINING PROTEIN-RELATED"/>
    <property type="match status" value="1"/>
</dbReference>
<dbReference type="InterPro" id="IPR057774">
    <property type="entry name" value="D8C_UMOD/GP2/OIT3-like"/>
</dbReference>
<evidence type="ECO:0000259" key="6">
    <source>
        <dbReference type="SMART" id="SM00179"/>
    </source>
</evidence>
<dbReference type="SMART" id="SM00179">
    <property type="entry name" value="EGF_CA"/>
    <property type="match status" value="1"/>
</dbReference>
<feature type="non-terminal residue" evidence="7">
    <location>
        <position position="294"/>
    </location>
</feature>
<gene>
    <name evidence="7" type="ORF">UPYG_G00059830</name>
</gene>
<evidence type="ECO:0000256" key="1">
    <source>
        <dbReference type="ARBA" id="ARBA00022536"/>
    </source>
</evidence>
<sequence length="294" mass="32366">MLRLLMTTEYLLLLVLRAGESSGTVVTSCESCHDKASCLDSPVEHEKGDAFPTRSVSCTCQDGFVGDGITCYDLKLCADGSCCRQGYRWASELGCVDVDECSLPDDPCPPSQVCKNTPGSFDCLGPPDDVLQASPQSRSAVFQCVNTSCPLGEDCISVDGTSRCADPCQHYTALNDEWRSTANNGQVNGYHCDSGKKQGWYRLFLGKTSVQMPEWCVNQYMCGTSYPMWLTSIHPQLAEQVVLKTVSGSRNSNCNYYKQNPIHVKACFGNYYVYKFVNPTFCNMAYCADVNTKV</sequence>
<dbReference type="PROSITE" id="PS01187">
    <property type="entry name" value="EGF_CA"/>
    <property type="match status" value="1"/>
</dbReference>
<feature type="domain" description="EGF-like calcium-binding" evidence="6">
    <location>
        <begin position="97"/>
        <end position="145"/>
    </location>
</feature>
<dbReference type="AlphaFoldDB" id="A0ABD0X938"/>
<dbReference type="Proteomes" id="UP001557470">
    <property type="component" value="Unassembled WGS sequence"/>
</dbReference>
<evidence type="ECO:0000256" key="5">
    <source>
        <dbReference type="SAM" id="SignalP"/>
    </source>
</evidence>
<feature type="signal peptide" evidence="5">
    <location>
        <begin position="1"/>
        <end position="23"/>
    </location>
</feature>
<reference evidence="7 8" key="1">
    <citation type="submission" date="2024-06" db="EMBL/GenBank/DDBJ databases">
        <authorList>
            <person name="Pan Q."/>
            <person name="Wen M."/>
            <person name="Jouanno E."/>
            <person name="Zahm M."/>
            <person name="Klopp C."/>
            <person name="Cabau C."/>
            <person name="Louis A."/>
            <person name="Berthelot C."/>
            <person name="Parey E."/>
            <person name="Roest Crollius H."/>
            <person name="Montfort J."/>
            <person name="Robinson-Rechavi M."/>
            <person name="Bouchez O."/>
            <person name="Lampietro C."/>
            <person name="Lopez Roques C."/>
            <person name="Donnadieu C."/>
            <person name="Postlethwait J."/>
            <person name="Bobe J."/>
            <person name="Verreycken H."/>
            <person name="Guiguen Y."/>
        </authorList>
    </citation>
    <scope>NUCLEOTIDE SEQUENCE [LARGE SCALE GENOMIC DNA]</scope>
    <source>
        <strain evidence="7">Up_M1</strain>
        <tissue evidence="7">Testis</tissue>
    </source>
</reference>
<keyword evidence="3" id="KW-0677">Repeat</keyword>
<name>A0ABD0X938_UMBPY</name>
<dbReference type="InterPro" id="IPR018097">
    <property type="entry name" value="EGF_Ca-bd_CS"/>
</dbReference>
<keyword evidence="8" id="KW-1185">Reference proteome</keyword>
<evidence type="ECO:0000313" key="8">
    <source>
        <dbReference type="Proteomes" id="UP001557470"/>
    </source>
</evidence>
<dbReference type="Pfam" id="PF23283">
    <property type="entry name" value="D8C_UMOD"/>
    <property type="match status" value="1"/>
</dbReference>
<keyword evidence="2 5" id="KW-0732">Signal</keyword>
<evidence type="ECO:0000256" key="3">
    <source>
        <dbReference type="ARBA" id="ARBA00022737"/>
    </source>
</evidence>
<evidence type="ECO:0000313" key="7">
    <source>
        <dbReference type="EMBL" id="KAL1005493.1"/>
    </source>
</evidence>
<dbReference type="InterPro" id="IPR049883">
    <property type="entry name" value="NOTCH1_EGF-like"/>
</dbReference>
<dbReference type="Pfam" id="PF07645">
    <property type="entry name" value="EGF_CA"/>
    <property type="match status" value="1"/>
</dbReference>
<dbReference type="SUPFAM" id="SSF57196">
    <property type="entry name" value="EGF/Laminin"/>
    <property type="match status" value="1"/>
</dbReference>
<protein>
    <recommendedName>
        <fullName evidence="6">EGF-like calcium-binding domain-containing protein</fullName>
    </recommendedName>
</protein>
<dbReference type="InterPro" id="IPR001881">
    <property type="entry name" value="EGF-like_Ca-bd_dom"/>
</dbReference>
<dbReference type="Gene3D" id="2.10.25.10">
    <property type="entry name" value="Laminin"/>
    <property type="match status" value="2"/>
</dbReference>
<dbReference type="PANTHER" id="PTHR36191:SF4">
    <property type="entry name" value="VWFD DOMAIN-CONTAINING PROTEIN"/>
    <property type="match status" value="1"/>
</dbReference>
<keyword evidence="1" id="KW-0245">EGF-like domain</keyword>
<proteinExistence type="predicted"/>
<accession>A0ABD0X938</accession>
<comment type="caution">
    <text evidence="7">The sequence shown here is derived from an EMBL/GenBank/DDBJ whole genome shotgun (WGS) entry which is preliminary data.</text>
</comment>
<evidence type="ECO:0000256" key="4">
    <source>
        <dbReference type="ARBA" id="ARBA00023157"/>
    </source>
</evidence>
<dbReference type="FunFam" id="2.10.25.10:FF:000038">
    <property type="entry name" value="Fibrillin 2"/>
    <property type="match status" value="1"/>
</dbReference>
<feature type="chain" id="PRO_5044776976" description="EGF-like calcium-binding domain-containing protein" evidence="5">
    <location>
        <begin position="24"/>
        <end position="294"/>
    </location>
</feature>
<organism evidence="7 8">
    <name type="scientific">Umbra pygmaea</name>
    <name type="common">Eastern mudminnow</name>
    <dbReference type="NCBI Taxonomy" id="75934"/>
    <lineage>
        <taxon>Eukaryota</taxon>
        <taxon>Metazoa</taxon>
        <taxon>Chordata</taxon>
        <taxon>Craniata</taxon>
        <taxon>Vertebrata</taxon>
        <taxon>Euteleostomi</taxon>
        <taxon>Actinopterygii</taxon>
        <taxon>Neopterygii</taxon>
        <taxon>Teleostei</taxon>
        <taxon>Protacanthopterygii</taxon>
        <taxon>Esociformes</taxon>
        <taxon>Umbridae</taxon>
        <taxon>Umbra</taxon>
    </lineage>
</organism>
<dbReference type="CDD" id="cd00054">
    <property type="entry name" value="EGF_CA"/>
    <property type="match status" value="1"/>
</dbReference>
<dbReference type="GO" id="GO:0030855">
    <property type="term" value="P:epithelial cell differentiation"/>
    <property type="evidence" value="ECO:0007669"/>
    <property type="project" value="UniProtKB-ARBA"/>
</dbReference>
<dbReference type="EMBL" id="JAGEUA010000002">
    <property type="protein sequence ID" value="KAL1005493.1"/>
    <property type="molecule type" value="Genomic_DNA"/>
</dbReference>
<keyword evidence="4" id="KW-1015">Disulfide bond</keyword>
<evidence type="ECO:0000256" key="2">
    <source>
        <dbReference type="ARBA" id="ARBA00022729"/>
    </source>
</evidence>